<dbReference type="InterPro" id="IPR022653">
    <property type="entry name" value="De-COase2_pyr-phos_BS"/>
</dbReference>
<keyword evidence="3" id="KW-0210">Decarboxylase</keyword>
<keyword evidence="4 9" id="KW-0663">Pyridoxal phosphate</keyword>
<dbReference type="OrthoDB" id="9802241at2"/>
<dbReference type="SUPFAM" id="SSF50621">
    <property type="entry name" value="Alanine racemase C-terminal domain-like"/>
    <property type="match status" value="1"/>
</dbReference>
<dbReference type="PRINTS" id="PR01182">
    <property type="entry name" value="ORNDCRBXLASE"/>
</dbReference>
<name>A0A1W9ZR76_MYCAN</name>
<evidence type="ECO:0000256" key="5">
    <source>
        <dbReference type="ARBA" id="ARBA00023239"/>
    </source>
</evidence>
<comment type="similarity">
    <text evidence="2">Belongs to the Orn/Lys/Arg decarboxylase class-II family.</text>
</comment>
<accession>A0A1W9ZR76</accession>
<organism evidence="11 12">
    <name type="scientific">Mycobacterium angelicum</name>
    <dbReference type="NCBI Taxonomy" id="470074"/>
    <lineage>
        <taxon>Bacteria</taxon>
        <taxon>Bacillati</taxon>
        <taxon>Actinomycetota</taxon>
        <taxon>Actinomycetes</taxon>
        <taxon>Mycobacteriales</taxon>
        <taxon>Mycobacteriaceae</taxon>
        <taxon>Mycobacterium</taxon>
    </lineage>
</organism>
<keyword evidence="5" id="KW-0456">Lyase</keyword>
<dbReference type="PANTHER" id="PTHR11482:SF6">
    <property type="entry name" value="ORNITHINE DECARBOXYLASE 1-RELATED"/>
    <property type="match status" value="1"/>
</dbReference>
<keyword evidence="12" id="KW-1185">Reference proteome</keyword>
<dbReference type="FunFam" id="3.20.20.10:FF:000008">
    <property type="entry name" value="Ornithine decarboxylase"/>
    <property type="match status" value="1"/>
</dbReference>
<dbReference type="Pfam" id="PF02784">
    <property type="entry name" value="Orn_Arg_deC_N"/>
    <property type="match status" value="1"/>
</dbReference>
<protein>
    <recommendedName>
        <fullName evidence="7">ornithine decarboxylase</fullName>
        <ecNumber evidence="7">4.1.1.17</ecNumber>
    </recommendedName>
</protein>
<evidence type="ECO:0000313" key="12">
    <source>
        <dbReference type="Proteomes" id="UP000192284"/>
    </source>
</evidence>
<dbReference type="GO" id="GO:0005737">
    <property type="term" value="C:cytoplasm"/>
    <property type="evidence" value="ECO:0007669"/>
    <property type="project" value="TreeGrafter"/>
</dbReference>
<evidence type="ECO:0000256" key="1">
    <source>
        <dbReference type="ARBA" id="ARBA00001933"/>
    </source>
</evidence>
<comment type="pathway">
    <text evidence="6">Amine and polyamine biosynthesis; putrescine biosynthesis via L-ornithine pathway; putrescine from L-ornithine: step 1/1.</text>
</comment>
<dbReference type="AlphaFoldDB" id="A0A1W9ZR76"/>
<dbReference type="PROSITE" id="PS00878">
    <property type="entry name" value="ODR_DC_2_1"/>
    <property type="match status" value="1"/>
</dbReference>
<dbReference type="PANTHER" id="PTHR11482">
    <property type="entry name" value="ARGININE/DIAMINOPIMELATE/ORNITHINE DECARBOXYLASE"/>
    <property type="match status" value="1"/>
</dbReference>
<dbReference type="InterPro" id="IPR022644">
    <property type="entry name" value="De-COase2_N"/>
</dbReference>
<feature type="domain" description="Orn/DAP/Arg decarboxylase 2 N-terminal" evidence="10">
    <location>
        <begin position="25"/>
        <end position="259"/>
    </location>
</feature>
<dbReference type="InterPro" id="IPR000183">
    <property type="entry name" value="Orn/DAP/Arg_de-COase"/>
</dbReference>
<dbReference type="InterPro" id="IPR029066">
    <property type="entry name" value="PLP-binding_barrel"/>
</dbReference>
<evidence type="ECO:0000256" key="9">
    <source>
        <dbReference type="PIRSR" id="PIRSR600183-50"/>
    </source>
</evidence>
<gene>
    <name evidence="11" type="ORF">BST12_16220</name>
</gene>
<evidence type="ECO:0000256" key="8">
    <source>
        <dbReference type="ARBA" id="ARBA00049127"/>
    </source>
</evidence>
<dbReference type="Proteomes" id="UP000192284">
    <property type="component" value="Unassembled WGS sequence"/>
</dbReference>
<dbReference type="Gene3D" id="3.20.20.10">
    <property type="entry name" value="Alanine racemase"/>
    <property type="match status" value="1"/>
</dbReference>
<dbReference type="InterPro" id="IPR009006">
    <property type="entry name" value="Ala_racemase/Decarboxylase_C"/>
</dbReference>
<dbReference type="Gene3D" id="2.40.37.10">
    <property type="entry name" value="Lyase, Ornithine Decarboxylase, Chain A, domain 1"/>
    <property type="match status" value="1"/>
</dbReference>
<evidence type="ECO:0000256" key="4">
    <source>
        <dbReference type="ARBA" id="ARBA00022898"/>
    </source>
</evidence>
<dbReference type="EC" id="4.1.1.17" evidence="7"/>
<dbReference type="FunFam" id="2.40.37.10:FF:000004">
    <property type="entry name" value="Ornithine decarboxylase"/>
    <property type="match status" value="1"/>
</dbReference>
<proteinExistence type="inferred from homology"/>
<evidence type="ECO:0000256" key="7">
    <source>
        <dbReference type="ARBA" id="ARBA00034138"/>
    </source>
</evidence>
<evidence type="ECO:0000256" key="2">
    <source>
        <dbReference type="ARBA" id="ARBA00008872"/>
    </source>
</evidence>
<evidence type="ECO:0000256" key="3">
    <source>
        <dbReference type="ARBA" id="ARBA00022793"/>
    </source>
</evidence>
<sequence length="392" mass="42542">MSPRIAEYVSQTTPVTPCLILDLDVVAARYRALAKELPHADIYYAVKANPQPEVIALLARLGSCFDVASPAEVELCLRLGARPESLSYGNTTKKRSDIRFAFQRGVRLFAVDSCGEVEKIADEAPGSDVFCRILTSGQGAQWPLSRKFGCASDMAADLLLRARDLGLNPRGVSFHVGSQQGDVSQWGKALRRVRQVFDRAAAAGLNLDLINLGGGFPAQYVDKIPPIEVYGKAIRDALGARFPGGLPRLMVEPGRYIVGDAGVLFSEVILASRKAYEDDERWVYIDVGVFGGLAETLDEAIRYRIVTNGDENRSGPVVLAGPTCDSADIMYERNKYQLPLDLQPGDVLAMLSAGAYTSVYCSAAFNGFEPLPLHCIPVSEQPASADYLEEVC</sequence>
<dbReference type="GO" id="GO:0033387">
    <property type="term" value="P:putrescine biosynthetic process from arginine, via ornithine"/>
    <property type="evidence" value="ECO:0007669"/>
    <property type="project" value="TreeGrafter"/>
</dbReference>
<dbReference type="CDD" id="cd00622">
    <property type="entry name" value="PLPDE_III_ODC"/>
    <property type="match status" value="1"/>
</dbReference>
<dbReference type="GO" id="GO:0004586">
    <property type="term" value="F:ornithine decarboxylase activity"/>
    <property type="evidence" value="ECO:0007669"/>
    <property type="project" value="UniProtKB-EC"/>
</dbReference>
<feature type="active site" description="Proton donor" evidence="9">
    <location>
        <position position="324"/>
    </location>
</feature>
<dbReference type="SUPFAM" id="SSF51419">
    <property type="entry name" value="PLP-binding barrel"/>
    <property type="match status" value="1"/>
</dbReference>
<dbReference type="EMBL" id="MVHE01000025">
    <property type="protein sequence ID" value="ORA20036.1"/>
    <property type="molecule type" value="Genomic_DNA"/>
</dbReference>
<reference evidence="11 12" key="1">
    <citation type="submission" date="2017-02" db="EMBL/GenBank/DDBJ databases">
        <title>The new phylogeny of genus Mycobacterium.</title>
        <authorList>
            <person name="Tortoli E."/>
            <person name="Trovato A."/>
            <person name="Cirillo D.M."/>
        </authorList>
    </citation>
    <scope>NUCLEOTIDE SEQUENCE [LARGE SCALE GENOMIC DNA]</scope>
    <source>
        <strain evidence="11 12">DSM 45057</strain>
    </source>
</reference>
<evidence type="ECO:0000259" key="10">
    <source>
        <dbReference type="Pfam" id="PF02784"/>
    </source>
</evidence>
<evidence type="ECO:0000256" key="6">
    <source>
        <dbReference type="ARBA" id="ARBA00034115"/>
    </source>
</evidence>
<dbReference type="PRINTS" id="PR01179">
    <property type="entry name" value="ODADCRBXLASE"/>
</dbReference>
<dbReference type="InterPro" id="IPR002433">
    <property type="entry name" value="Orn_de-COase"/>
</dbReference>
<feature type="modified residue" description="N6-(pyridoxal phosphate)lysine" evidence="9">
    <location>
        <position position="47"/>
    </location>
</feature>
<comment type="catalytic activity">
    <reaction evidence="8">
        <text>L-ornithine + H(+) = putrescine + CO2</text>
        <dbReference type="Rhea" id="RHEA:22964"/>
        <dbReference type="ChEBI" id="CHEBI:15378"/>
        <dbReference type="ChEBI" id="CHEBI:16526"/>
        <dbReference type="ChEBI" id="CHEBI:46911"/>
        <dbReference type="ChEBI" id="CHEBI:326268"/>
        <dbReference type="EC" id="4.1.1.17"/>
    </reaction>
</comment>
<evidence type="ECO:0000313" key="11">
    <source>
        <dbReference type="EMBL" id="ORA20036.1"/>
    </source>
</evidence>
<comment type="caution">
    <text evidence="11">The sequence shown here is derived from an EMBL/GenBank/DDBJ whole genome shotgun (WGS) entry which is preliminary data.</text>
</comment>
<comment type="cofactor">
    <cofactor evidence="1 9">
        <name>pyridoxal 5'-phosphate</name>
        <dbReference type="ChEBI" id="CHEBI:597326"/>
    </cofactor>
</comment>